<evidence type="ECO:0000256" key="2">
    <source>
        <dbReference type="SAM" id="MobiDB-lite"/>
    </source>
</evidence>
<proteinExistence type="predicted"/>
<evidence type="ECO:0000313" key="4">
    <source>
        <dbReference type="Proteomes" id="UP000034291"/>
    </source>
</evidence>
<accession>A0A0F8V0C5</accession>
<feature type="region of interest" description="Disordered" evidence="2">
    <location>
        <begin position="799"/>
        <end position="919"/>
    </location>
</feature>
<feature type="compositionally biased region" description="Polar residues" evidence="2">
    <location>
        <begin position="823"/>
        <end position="833"/>
    </location>
</feature>
<feature type="coiled-coil region" evidence="1">
    <location>
        <begin position="485"/>
        <end position="756"/>
    </location>
</feature>
<keyword evidence="4" id="KW-1185">Reference proteome</keyword>
<feature type="compositionally biased region" description="Basic and acidic residues" evidence="2">
    <location>
        <begin position="873"/>
        <end position="884"/>
    </location>
</feature>
<gene>
    <name evidence="3" type="ORF">ARAM_000427</name>
</gene>
<evidence type="ECO:0000256" key="1">
    <source>
        <dbReference type="SAM" id="Coils"/>
    </source>
</evidence>
<sequence length="950" mass="107637">MATTCDKFPLLCWEVERLVTAPYAPSLQDLYDLAQEVSSDGICSWAVYKPCQVGALVDVLVDGLSRSHWALRLITSFARASCFRDSLLERYPYLLDQFLQRSIEGGEPEYSSVCISLLSTPLPSGFIPPARIAPFIMNLIDRMRDNPCVETVRSLYLISSFLQASPRIILEISEEIMSCFQTELTKTLRNLEDHMGNLLCLATFAKLASAPIPNITSENETEASNWWQNIKHFFGMKRGLKTLDLVFLRVILACSSNRGNLTAGDSVESIRLAIEICNVVNQEQKNSWIAGNSLKIAKLCEKITREGVDPSVRMLGITFLVSLIPPSSLPPDLVRLSLDWLLSEDSRVVLETLPRDPATRLVEANIASMASNIECSQSTEVMVLMNFMTKTKQLLPEFKCIFSESRPLDFRASFSSLKIRETAQFARSDWRTGIRETMIASTRILNDDIVQKVEDICYELEQRCGNIEEPLRVAAEERNKYFLETEQLKQNNNDLKTRLNEESNTVAELREEFSRLESHADAATERAEELLSSLTQTRQELEDLKRSSREIIVNERELARTKELDLIASITQKDDQLEGLQEDIKREKEENERAIAIIASISEGRDTSLETIASLSCQVSTLRTELENSETLLSEKREQLERLFAEKNTAAELAENLRMKLDGKESEFENLRAALRDTTESFKEELETLRQQSDLRHSNMAQECNKHKENILSLQHEMHEATLNSTRELQTKEKRIQHLDKKVQHLREERAAKAREFSEAQQHIGRLMSVMGFKQTAYDSRTTGTPRPRSSFDLSQVAAMQTQTNSGEDIPQGKDEEPLASPLDSNMSQTSARSPKRSRNSAFPLVDPSPPHSSSHGTSKKPRDLAGLSNSKTPRERRPLKEVDYNSQPSSQGSDSSVLSQSRTVQDNQFNKQTDRHQLEDIDLDLDLEFSKDFVFTSTALSEFNKPSHS</sequence>
<keyword evidence="1" id="KW-0175">Coiled coil</keyword>
<evidence type="ECO:0000313" key="3">
    <source>
        <dbReference type="EMBL" id="KKK16506.1"/>
    </source>
</evidence>
<feature type="compositionally biased region" description="Low complexity" evidence="2">
    <location>
        <begin position="887"/>
        <end position="902"/>
    </location>
</feature>
<dbReference type="EMBL" id="JZBS01002999">
    <property type="protein sequence ID" value="KKK16506.1"/>
    <property type="molecule type" value="Genomic_DNA"/>
</dbReference>
<comment type="caution">
    <text evidence="3">The sequence shown here is derived from an EMBL/GenBank/DDBJ whole genome shotgun (WGS) entry which is preliminary data.</text>
</comment>
<organism evidence="3 4">
    <name type="scientific">Aspergillus rambellii</name>
    <dbReference type="NCBI Taxonomy" id="308745"/>
    <lineage>
        <taxon>Eukaryota</taxon>
        <taxon>Fungi</taxon>
        <taxon>Dikarya</taxon>
        <taxon>Ascomycota</taxon>
        <taxon>Pezizomycotina</taxon>
        <taxon>Eurotiomycetes</taxon>
        <taxon>Eurotiomycetidae</taxon>
        <taxon>Eurotiales</taxon>
        <taxon>Aspergillaceae</taxon>
        <taxon>Aspergillus</taxon>
        <taxon>Aspergillus subgen. Nidulantes</taxon>
    </lineage>
</organism>
<protein>
    <submittedName>
        <fullName evidence="3">Uncharacterized protein</fullName>
    </submittedName>
</protein>
<name>A0A0F8V0C5_9EURO</name>
<dbReference type="OrthoDB" id="5332870at2759"/>
<dbReference type="Proteomes" id="UP000034291">
    <property type="component" value="Unassembled WGS sequence"/>
</dbReference>
<feature type="compositionally biased region" description="Polar residues" evidence="2">
    <location>
        <begin position="903"/>
        <end position="912"/>
    </location>
</feature>
<dbReference type="AlphaFoldDB" id="A0A0F8V0C5"/>
<reference evidence="3 4" key="1">
    <citation type="submission" date="2015-02" db="EMBL/GenBank/DDBJ databases">
        <title>Draft Genome Sequences of Two Closely-Related Aflatoxigenic Aspergillus Species Obtained from the Cote d'Ivoire.</title>
        <authorList>
            <person name="Moore G.G."/>
            <person name="Beltz S.B."/>
            <person name="Mack B.M."/>
        </authorList>
    </citation>
    <scope>NUCLEOTIDE SEQUENCE [LARGE SCALE GENOMIC DNA]</scope>
    <source>
        <strain evidence="3 4">SRRC1468</strain>
    </source>
</reference>
<dbReference type="STRING" id="308745.A0A0F8V0C5"/>